<accession>A0AAW8RTH3</accession>
<evidence type="ECO:0000259" key="2">
    <source>
        <dbReference type="PROSITE" id="PS51464"/>
    </source>
</evidence>
<dbReference type="SUPFAM" id="SSF53697">
    <property type="entry name" value="SIS domain"/>
    <property type="match status" value="1"/>
</dbReference>
<protein>
    <submittedName>
        <fullName evidence="3">6-phospho-3-hexuloisomerase</fullName>
    </submittedName>
</protein>
<dbReference type="Gene3D" id="3.40.50.10490">
    <property type="entry name" value="Glucose-6-phosphate isomerase like protein, domain 1"/>
    <property type="match status" value="1"/>
</dbReference>
<dbReference type="InterPro" id="IPR001347">
    <property type="entry name" value="SIS_dom"/>
</dbReference>
<dbReference type="CDD" id="cd05005">
    <property type="entry name" value="SIS_PHI"/>
    <property type="match status" value="1"/>
</dbReference>
<feature type="domain" description="SIS" evidence="2">
    <location>
        <begin position="26"/>
        <end position="166"/>
    </location>
</feature>
<sequence length="179" mass="19281">MKFFNEIIDEVLTAGNGISEEQVDQMTAAIQSADHIFLAGAGRSGLMIRGFANRLLHLGYSVSIVGEISSPHTKPGDLFLIGSGSGETTSLINQAEIAKNNGVKIGLFTTNSSSTLGKMADTIVVIPAQSKQSADETLQPMGSLFEQTTLFLYDSIVLNLMEKMDETNQTMKPRHADLE</sequence>
<gene>
    <name evidence="3" type="primary">hxlB</name>
    <name evidence="3" type="ORF">P7D43_04315</name>
</gene>
<dbReference type="PANTHER" id="PTHR43443">
    <property type="entry name" value="3-HEXULOSE-6-PHOSPHATE ISOMERASE"/>
    <property type="match status" value="1"/>
</dbReference>
<dbReference type="PANTHER" id="PTHR43443:SF1">
    <property type="entry name" value="3-HEXULOSE-6-PHOSPHATE ISOMERASE"/>
    <property type="match status" value="1"/>
</dbReference>
<evidence type="ECO:0000313" key="4">
    <source>
        <dbReference type="Proteomes" id="UP001260773"/>
    </source>
</evidence>
<dbReference type="Proteomes" id="UP001260773">
    <property type="component" value="Unassembled WGS sequence"/>
</dbReference>
<name>A0AAW8RTH3_ENTAV</name>
<dbReference type="PROSITE" id="PS51464">
    <property type="entry name" value="SIS"/>
    <property type="match status" value="1"/>
</dbReference>
<dbReference type="RefSeq" id="WP_048722418.1">
    <property type="nucleotide sequence ID" value="NZ_CAAKOC010000046.1"/>
</dbReference>
<dbReference type="InterPro" id="IPR017552">
    <property type="entry name" value="PHI/rmpB"/>
</dbReference>
<dbReference type="GO" id="GO:1901135">
    <property type="term" value="P:carbohydrate derivative metabolic process"/>
    <property type="evidence" value="ECO:0007669"/>
    <property type="project" value="InterPro"/>
</dbReference>
<dbReference type="Pfam" id="PF01380">
    <property type="entry name" value="SIS"/>
    <property type="match status" value="1"/>
</dbReference>
<evidence type="ECO:0000256" key="1">
    <source>
        <dbReference type="ARBA" id="ARBA00009235"/>
    </source>
</evidence>
<evidence type="ECO:0000313" key="3">
    <source>
        <dbReference type="EMBL" id="MDT2401586.1"/>
    </source>
</evidence>
<dbReference type="NCBIfam" id="TIGR03127">
    <property type="entry name" value="RuMP_HxlB"/>
    <property type="match status" value="1"/>
</dbReference>
<dbReference type="InterPro" id="IPR046348">
    <property type="entry name" value="SIS_dom_sf"/>
</dbReference>
<comment type="similarity">
    <text evidence="1">Belongs to the SIS family. PHI subfamily.</text>
</comment>
<dbReference type="EMBL" id="JARPWH010000009">
    <property type="protein sequence ID" value="MDT2401586.1"/>
    <property type="molecule type" value="Genomic_DNA"/>
</dbReference>
<reference evidence="3" key="1">
    <citation type="submission" date="2023-03" db="EMBL/GenBank/DDBJ databases">
        <authorList>
            <person name="Shen W."/>
            <person name="Cai J."/>
        </authorList>
    </citation>
    <scope>NUCLEOTIDE SEQUENCE</scope>
    <source>
        <strain evidence="3">P33-2</strain>
    </source>
</reference>
<dbReference type="GO" id="GO:0016853">
    <property type="term" value="F:isomerase activity"/>
    <property type="evidence" value="ECO:0007669"/>
    <property type="project" value="InterPro"/>
</dbReference>
<proteinExistence type="inferred from homology"/>
<dbReference type="AlphaFoldDB" id="A0AAW8RTH3"/>
<organism evidence="3 4">
    <name type="scientific">Enterococcus avium</name>
    <name type="common">Streptococcus avium</name>
    <dbReference type="NCBI Taxonomy" id="33945"/>
    <lineage>
        <taxon>Bacteria</taxon>
        <taxon>Bacillati</taxon>
        <taxon>Bacillota</taxon>
        <taxon>Bacilli</taxon>
        <taxon>Lactobacillales</taxon>
        <taxon>Enterococcaceae</taxon>
        <taxon>Enterococcus</taxon>
    </lineage>
</organism>
<dbReference type="GO" id="GO:0097367">
    <property type="term" value="F:carbohydrate derivative binding"/>
    <property type="evidence" value="ECO:0007669"/>
    <property type="project" value="InterPro"/>
</dbReference>
<comment type="caution">
    <text evidence="3">The sequence shown here is derived from an EMBL/GenBank/DDBJ whole genome shotgun (WGS) entry which is preliminary data.</text>
</comment>